<evidence type="ECO:0000256" key="2">
    <source>
        <dbReference type="ARBA" id="ARBA00022448"/>
    </source>
</evidence>
<dbReference type="GO" id="GO:0006811">
    <property type="term" value="P:monoatomic ion transport"/>
    <property type="evidence" value="ECO:0007669"/>
    <property type="project" value="UniProtKB-KW"/>
</dbReference>
<dbReference type="PIRSF" id="PIRSF006603">
    <property type="entry name" value="DinF"/>
    <property type="match status" value="1"/>
</dbReference>
<dbReference type="Pfam" id="PF01554">
    <property type="entry name" value="MatE"/>
    <property type="match status" value="2"/>
</dbReference>
<keyword evidence="3" id="KW-0050">Antiport</keyword>
<dbReference type="AlphaFoldDB" id="A0A414PM59"/>
<feature type="transmembrane region" description="Helical" evidence="10">
    <location>
        <begin position="12"/>
        <end position="37"/>
    </location>
</feature>
<evidence type="ECO:0000256" key="1">
    <source>
        <dbReference type="ARBA" id="ARBA00004651"/>
    </source>
</evidence>
<evidence type="ECO:0000256" key="3">
    <source>
        <dbReference type="ARBA" id="ARBA00022449"/>
    </source>
</evidence>
<gene>
    <name evidence="11" type="ORF">DW663_12500</name>
</gene>
<evidence type="ECO:0000256" key="5">
    <source>
        <dbReference type="ARBA" id="ARBA00022692"/>
    </source>
</evidence>
<dbReference type="GeneID" id="62762583"/>
<accession>A0A414PM59</accession>
<evidence type="ECO:0000313" key="12">
    <source>
        <dbReference type="Proteomes" id="UP000284676"/>
    </source>
</evidence>
<keyword evidence="5 10" id="KW-0812">Transmembrane</keyword>
<organism evidence="11 12">
    <name type="scientific">Fusobacterium mortiferum</name>
    <dbReference type="NCBI Taxonomy" id="850"/>
    <lineage>
        <taxon>Bacteria</taxon>
        <taxon>Fusobacteriati</taxon>
        <taxon>Fusobacteriota</taxon>
        <taxon>Fusobacteriia</taxon>
        <taxon>Fusobacteriales</taxon>
        <taxon>Fusobacteriaceae</taxon>
        <taxon>Fusobacterium</taxon>
    </lineage>
</organism>
<keyword evidence="7" id="KW-0406">Ion transport</keyword>
<feature type="transmembrane region" description="Helical" evidence="10">
    <location>
        <begin position="95"/>
        <end position="116"/>
    </location>
</feature>
<evidence type="ECO:0000256" key="6">
    <source>
        <dbReference type="ARBA" id="ARBA00022989"/>
    </source>
</evidence>
<keyword evidence="6 10" id="KW-1133">Transmembrane helix</keyword>
<dbReference type="GO" id="GO:0005886">
    <property type="term" value="C:plasma membrane"/>
    <property type="evidence" value="ECO:0007669"/>
    <property type="project" value="UniProtKB-SubCell"/>
</dbReference>
<dbReference type="InterPro" id="IPR048279">
    <property type="entry name" value="MdtK-like"/>
</dbReference>
<evidence type="ECO:0000313" key="11">
    <source>
        <dbReference type="EMBL" id="RHF69654.1"/>
    </source>
</evidence>
<dbReference type="InterPro" id="IPR002528">
    <property type="entry name" value="MATE_fam"/>
</dbReference>
<name>A0A414PM59_FUSMR</name>
<dbReference type="EMBL" id="QRHL01000045">
    <property type="protein sequence ID" value="RHF69654.1"/>
    <property type="molecule type" value="Genomic_DNA"/>
</dbReference>
<feature type="transmembrane region" description="Helical" evidence="10">
    <location>
        <begin position="242"/>
        <end position="267"/>
    </location>
</feature>
<evidence type="ECO:0000256" key="10">
    <source>
        <dbReference type="SAM" id="Phobius"/>
    </source>
</evidence>
<dbReference type="CDD" id="cd13144">
    <property type="entry name" value="MATE_like_4"/>
    <property type="match status" value="1"/>
</dbReference>
<dbReference type="PANTHER" id="PTHR43298">
    <property type="entry name" value="MULTIDRUG RESISTANCE PROTEIN NORM-RELATED"/>
    <property type="match status" value="1"/>
</dbReference>
<evidence type="ECO:0000256" key="9">
    <source>
        <dbReference type="ARBA" id="ARBA00031636"/>
    </source>
</evidence>
<dbReference type="GO" id="GO:0042910">
    <property type="term" value="F:xenobiotic transmembrane transporter activity"/>
    <property type="evidence" value="ECO:0007669"/>
    <property type="project" value="InterPro"/>
</dbReference>
<protein>
    <recommendedName>
        <fullName evidence="9">Multidrug-efflux transporter</fullName>
    </recommendedName>
</protein>
<feature type="transmembrane region" description="Helical" evidence="10">
    <location>
        <begin position="49"/>
        <end position="74"/>
    </location>
</feature>
<evidence type="ECO:0000256" key="4">
    <source>
        <dbReference type="ARBA" id="ARBA00022475"/>
    </source>
</evidence>
<feature type="transmembrane region" description="Helical" evidence="10">
    <location>
        <begin position="397"/>
        <end position="414"/>
    </location>
</feature>
<dbReference type="GO" id="GO:0015297">
    <property type="term" value="F:antiporter activity"/>
    <property type="evidence" value="ECO:0007669"/>
    <property type="project" value="UniProtKB-KW"/>
</dbReference>
<dbReference type="RefSeq" id="WP_005885741.1">
    <property type="nucleotide sequence ID" value="NZ_CABMMQ010000008.1"/>
</dbReference>
<feature type="transmembrane region" description="Helical" evidence="10">
    <location>
        <begin position="201"/>
        <end position="221"/>
    </location>
</feature>
<dbReference type="NCBIfam" id="TIGR00797">
    <property type="entry name" value="matE"/>
    <property type="match status" value="1"/>
</dbReference>
<feature type="transmembrane region" description="Helical" evidence="10">
    <location>
        <begin position="165"/>
        <end position="189"/>
    </location>
</feature>
<feature type="transmembrane region" description="Helical" evidence="10">
    <location>
        <begin position="361"/>
        <end position="385"/>
    </location>
</feature>
<dbReference type="Proteomes" id="UP000284676">
    <property type="component" value="Unassembled WGS sequence"/>
</dbReference>
<dbReference type="InterPro" id="IPR050222">
    <property type="entry name" value="MATE_MdtK"/>
</dbReference>
<comment type="subcellular location">
    <subcellularLocation>
        <location evidence="1">Cell membrane</location>
        <topology evidence="1">Multi-pass membrane protein</topology>
    </subcellularLocation>
</comment>
<feature type="transmembrane region" description="Helical" evidence="10">
    <location>
        <begin position="319"/>
        <end position="341"/>
    </location>
</feature>
<feature type="transmembrane region" description="Helical" evidence="10">
    <location>
        <begin position="136"/>
        <end position="153"/>
    </location>
</feature>
<feature type="transmembrane region" description="Helical" evidence="10">
    <location>
        <begin position="420"/>
        <end position="438"/>
    </location>
</feature>
<dbReference type="PANTHER" id="PTHR43298:SF2">
    <property type="entry name" value="FMN_FAD EXPORTER YEEO-RELATED"/>
    <property type="match status" value="1"/>
</dbReference>
<comment type="caution">
    <text evidence="11">The sequence shown here is derived from an EMBL/GenBank/DDBJ whole genome shotgun (WGS) entry which is preliminary data.</text>
</comment>
<keyword evidence="4" id="KW-1003">Cell membrane</keyword>
<sequence>MSKQENKMGTHKMLPLLLSMSIPPTISMLINSLYNIVDSIFVAKLGTEALTAVSLAFPIQNLILAIAVGSGVGVNSYIARKLGEKDLETANKTAASGLTLSVIHYLILVLLGVIFIKPFFLLFTKESNILKMGIDYTYIVTFLSIGTIAQIAIEKILQATGNTLAPMFLQIIGAVTNIILDPILIYGYFGIPAMGVKGAAIATIIGQMTALLCSIYVLFFMKQEIKIERKDFVWNNKIIREIYSVGIPSFFIMSIGSFLVMGINFILSGISTLAVSLFGIYFKLQTFIYMPTSGVTQGAMPIMGYSYGAKNSKRLSDVLNYSIIICVAINFLGSVLFWLFPQEILHFFNATDEMMSIGVRTIRIISTSYSFGSICFIFSCFLQAIGKGIPSLTITMLRQLILLLPMAYILGRIYGLTGVWLAFPTVEVITCMISIYMYRNFVRKDPVMAMNR</sequence>
<evidence type="ECO:0000256" key="7">
    <source>
        <dbReference type="ARBA" id="ARBA00023065"/>
    </source>
</evidence>
<keyword evidence="2" id="KW-0813">Transport</keyword>
<proteinExistence type="predicted"/>
<evidence type="ECO:0000256" key="8">
    <source>
        <dbReference type="ARBA" id="ARBA00023136"/>
    </source>
</evidence>
<reference evidence="11 12" key="1">
    <citation type="submission" date="2018-08" db="EMBL/GenBank/DDBJ databases">
        <title>A genome reference for cultivated species of the human gut microbiota.</title>
        <authorList>
            <person name="Zou Y."/>
            <person name="Xue W."/>
            <person name="Luo G."/>
        </authorList>
    </citation>
    <scope>NUCLEOTIDE SEQUENCE [LARGE SCALE GENOMIC DNA]</scope>
    <source>
        <strain evidence="11 12">AM25-1</strain>
    </source>
</reference>
<keyword evidence="8 10" id="KW-0472">Membrane</keyword>